<evidence type="ECO:0000313" key="3">
    <source>
        <dbReference type="Proteomes" id="UP000045978"/>
    </source>
</evidence>
<dbReference type="Pfam" id="PF12762">
    <property type="entry name" value="DDE_Tnp_IS1595"/>
    <property type="match status" value="1"/>
</dbReference>
<organism evidence="2 3">
    <name type="scientific">Xanthomonas graminis pv. phlei</name>
    <dbReference type="NCBI Taxonomy" id="487906"/>
    <lineage>
        <taxon>Bacteria</taxon>
        <taxon>Pseudomonadati</taxon>
        <taxon>Pseudomonadota</taxon>
        <taxon>Gammaproteobacteria</taxon>
        <taxon>Lysobacterales</taxon>
        <taxon>Lysobacteraceae</taxon>
        <taxon>Xanthomonas</taxon>
        <taxon>Xanthomonas translucens group</taxon>
        <taxon>Xanthomonas graminis</taxon>
    </lineage>
</organism>
<sequence>MAMNRVQFQAGLSLPGFLARYGSEMQCEQVLEAARWPDGFTCPRCAAKRCSKFYRHEQAYWQCSQCRHQSSLRSGTVFEHSRLPLSTWLLAMYLLGQSKTNLSALELMRHLGVSYPAAWRMKHKLMQAMDEREAGRILGGVVQLDDAYLGGERNGGKAGRGSENKRPFVIAVETTQDGRPRQAVIDPVPGFTKAALADWIQRRLRPGADVYSDGLGAFRVLEAEHAHTVIKGSGRSRCEEANARWVNVVLSNLKRSLDGAYHAFKFTKYAHRYLAETQWRFNRRFDLAALVPRLLVAAARIKPWPESRLRAVPIFSAEVAC</sequence>
<dbReference type="NCBIfam" id="NF033547">
    <property type="entry name" value="transpos_IS1595"/>
    <property type="match status" value="1"/>
</dbReference>
<proteinExistence type="predicted"/>
<dbReference type="Pfam" id="PF12760">
    <property type="entry name" value="Zn_ribbon_IS1595"/>
    <property type="match status" value="1"/>
</dbReference>
<dbReference type="InterPro" id="IPR024445">
    <property type="entry name" value="Tnp_ISXO2-like"/>
</dbReference>
<dbReference type="Proteomes" id="UP000045978">
    <property type="component" value="Unassembled WGS sequence"/>
</dbReference>
<dbReference type="InterPro" id="IPR024442">
    <property type="entry name" value="Transposase_Zn_ribbon"/>
</dbReference>
<reference evidence="2 3" key="1">
    <citation type="submission" date="2015-07" db="EMBL/GenBank/DDBJ databases">
        <authorList>
            <person name="Noorani M."/>
        </authorList>
    </citation>
    <scope>NUCLEOTIDE SEQUENCE [LARGE SCALE GENOMIC DNA]</scope>
    <source>
        <strain evidence="2">LMG730</strain>
    </source>
</reference>
<evidence type="ECO:0000313" key="2">
    <source>
        <dbReference type="EMBL" id="CTP90310.1"/>
    </source>
</evidence>
<protein>
    <submittedName>
        <fullName evidence="2">Transposase</fullName>
    </submittedName>
</protein>
<name>A0A0K3A438_9XANT</name>
<dbReference type="RefSeq" id="WP_053838770.1">
    <property type="nucleotide sequence ID" value="NZ_CP076251.1"/>
</dbReference>
<evidence type="ECO:0000259" key="1">
    <source>
        <dbReference type="SMART" id="SM01126"/>
    </source>
</evidence>
<dbReference type="AlphaFoldDB" id="A0A0K3A438"/>
<dbReference type="SMART" id="SM01126">
    <property type="entry name" value="DDE_Tnp_IS1595"/>
    <property type="match status" value="1"/>
</dbReference>
<gene>
    <name evidence="2" type="ORF">XTPLMG730_2772</name>
</gene>
<accession>A0A0K3A438</accession>
<feature type="domain" description="ISXO2-like transposase" evidence="1">
    <location>
        <begin position="137"/>
        <end position="282"/>
    </location>
</feature>
<dbReference type="EMBL" id="CXOJ01000065">
    <property type="protein sequence ID" value="CTP90310.1"/>
    <property type="molecule type" value="Genomic_DNA"/>
</dbReference>